<reference evidence="2" key="1">
    <citation type="submission" date="2023-03" db="EMBL/GenBank/DDBJ databases">
        <authorList>
            <person name="Steffen K."/>
            <person name="Cardenas P."/>
        </authorList>
    </citation>
    <scope>NUCLEOTIDE SEQUENCE</scope>
</reference>
<dbReference type="EMBL" id="CASHTH010001468">
    <property type="protein sequence ID" value="CAI8015864.1"/>
    <property type="molecule type" value="Genomic_DNA"/>
</dbReference>
<evidence type="ECO:0000313" key="3">
    <source>
        <dbReference type="Proteomes" id="UP001174909"/>
    </source>
</evidence>
<name>A0AA35WCV3_GEOBA</name>
<keyword evidence="3" id="KW-1185">Reference proteome</keyword>
<evidence type="ECO:0000313" key="2">
    <source>
        <dbReference type="EMBL" id="CAI8015864.1"/>
    </source>
</evidence>
<feature type="region of interest" description="Disordered" evidence="1">
    <location>
        <begin position="71"/>
        <end position="108"/>
    </location>
</feature>
<dbReference type="AlphaFoldDB" id="A0AA35WCV3"/>
<sequence length="108" mass="12253">MEFEEMIAEAVRVLYEELKAKGKGMDKLAEVLSEVVGEGVGENRVWLKTARREKMEEMGWIRKEYLAKASRKRKQSQKKVAQKAIPALPVPRKGQSQSAKSFKSSLNS</sequence>
<protein>
    <submittedName>
        <fullName evidence="2">Uncharacterized protein</fullName>
    </submittedName>
</protein>
<dbReference type="Proteomes" id="UP001174909">
    <property type="component" value="Unassembled WGS sequence"/>
</dbReference>
<evidence type="ECO:0000256" key="1">
    <source>
        <dbReference type="SAM" id="MobiDB-lite"/>
    </source>
</evidence>
<feature type="compositionally biased region" description="Polar residues" evidence="1">
    <location>
        <begin position="94"/>
        <end position="108"/>
    </location>
</feature>
<gene>
    <name evidence="2" type="ORF">GBAR_LOCUS9799</name>
</gene>
<proteinExistence type="predicted"/>
<comment type="caution">
    <text evidence="2">The sequence shown here is derived from an EMBL/GenBank/DDBJ whole genome shotgun (WGS) entry which is preliminary data.</text>
</comment>
<organism evidence="2 3">
    <name type="scientific">Geodia barretti</name>
    <name type="common">Barrett's horny sponge</name>
    <dbReference type="NCBI Taxonomy" id="519541"/>
    <lineage>
        <taxon>Eukaryota</taxon>
        <taxon>Metazoa</taxon>
        <taxon>Porifera</taxon>
        <taxon>Demospongiae</taxon>
        <taxon>Heteroscleromorpha</taxon>
        <taxon>Tetractinellida</taxon>
        <taxon>Astrophorina</taxon>
        <taxon>Geodiidae</taxon>
        <taxon>Geodia</taxon>
    </lineage>
</organism>
<accession>A0AA35WCV3</accession>
<feature type="compositionally biased region" description="Basic residues" evidence="1">
    <location>
        <begin position="71"/>
        <end position="81"/>
    </location>
</feature>